<keyword evidence="2" id="KW-1133">Transmembrane helix</keyword>
<dbReference type="SUPFAM" id="SSF54452">
    <property type="entry name" value="MHC antigen-recognition domain"/>
    <property type="match status" value="1"/>
</dbReference>
<dbReference type="Proteomes" id="UP000265020">
    <property type="component" value="Unassembled WGS sequence"/>
</dbReference>
<accession>A0A3Q2E099</accession>
<feature type="transmembrane region" description="Helical" evidence="2">
    <location>
        <begin position="335"/>
        <end position="353"/>
    </location>
</feature>
<keyword evidence="2" id="KW-0472">Membrane</keyword>
<reference evidence="4" key="2">
    <citation type="submission" date="2025-09" db="UniProtKB">
        <authorList>
            <consortium name="Ensembl"/>
        </authorList>
    </citation>
    <scope>IDENTIFICATION</scope>
</reference>
<dbReference type="GO" id="GO:0005615">
    <property type="term" value="C:extracellular space"/>
    <property type="evidence" value="ECO:0007669"/>
    <property type="project" value="TreeGrafter"/>
</dbReference>
<protein>
    <submittedName>
        <fullName evidence="4">Major histocompatibility complex class I-related gene protein-like</fullName>
    </submittedName>
</protein>
<dbReference type="PROSITE" id="PS50835">
    <property type="entry name" value="IG_LIKE"/>
    <property type="match status" value="1"/>
</dbReference>
<dbReference type="Gene3D" id="3.30.500.10">
    <property type="entry name" value="MHC class I-like antigen recognition-like"/>
    <property type="match status" value="1"/>
</dbReference>
<evidence type="ECO:0000256" key="1">
    <source>
        <dbReference type="ARBA" id="ARBA00023180"/>
    </source>
</evidence>
<dbReference type="SUPFAM" id="SSF48726">
    <property type="entry name" value="Immunoglobulin"/>
    <property type="match status" value="1"/>
</dbReference>
<sequence length="368" mass="42904">MFRFVVFIIFYEATFSEKHSLTIHFMLSSGYPNIPEYIVYAAVDDVLMAYYDNKMKMPEPRQDWARDLMENDSQNWNPYAQELVAYLPPFKERGAILRHNNQNLTKVYVVQQIMRCELDNETQKVEGYRNYSVNGEDFIKLDMDTATWVAINPQAQFAEKEWNSDRNYCKTQRDEIKILLPDLLNKFHKHGNVFLHRKVLPSVSLLQKTPSSPVSCHATGFYPKKAVMFWRKDEKKINKDVDNGEILPNCDGTFQISATLKNSAILPEDWDRYDCVFLFSDEEKSITKLDRTVIRTNSGKSTRDHSILVTVFAIFIIFIMFICCRIKGKSLKVNFMLFFILRIESIIFGALVLEQQSNCSITVPTGRR</sequence>
<evidence type="ECO:0000256" key="2">
    <source>
        <dbReference type="SAM" id="Phobius"/>
    </source>
</evidence>
<dbReference type="InterPro" id="IPR037055">
    <property type="entry name" value="MHC_I-like_Ag-recog_sf"/>
</dbReference>
<dbReference type="InterPro" id="IPR011161">
    <property type="entry name" value="MHC_I-like_Ag-recog"/>
</dbReference>
<dbReference type="InterPro" id="IPR036179">
    <property type="entry name" value="Ig-like_dom_sf"/>
</dbReference>
<dbReference type="GO" id="GO:0006955">
    <property type="term" value="P:immune response"/>
    <property type="evidence" value="ECO:0007669"/>
    <property type="project" value="TreeGrafter"/>
</dbReference>
<keyword evidence="5" id="KW-1185">Reference proteome</keyword>
<dbReference type="GO" id="GO:0009897">
    <property type="term" value="C:external side of plasma membrane"/>
    <property type="evidence" value="ECO:0007669"/>
    <property type="project" value="TreeGrafter"/>
</dbReference>
<evidence type="ECO:0000313" key="4">
    <source>
        <dbReference type="Ensembl" id="ENSCVAP00000025626.1"/>
    </source>
</evidence>
<name>A0A3Q2E099_CYPVA</name>
<dbReference type="AlphaFoldDB" id="A0A3Q2E099"/>
<dbReference type="PANTHER" id="PTHR16675">
    <property type="entry name" value="MHC CLASS I-RELATED"/>
    <property type="match status" value="1"/>
</dbReference>
<dbReference type="InterPro" id="IPR050208">
    <property type="entry name" value="MHC_class-I_related"/>
</dbReference>
<dbReference type="InterPro" id="IPR007110">
    <property type="entry name" value="Ig-like_dom"/>
</dbReference>
<feature type="transmembrane region" description="Helical" evidence="2">
    <location>
        <begin position="305"/>
        <end position="323"/>
    </location>
</feature>
<feature type="domain" description="Ig-like" evidence="3">
    <location>
        <begin position="201"/>
        <end position="287"/>
    </location>
</feature>
<keyword evidence="2" id="KW-0812">Transmembrane</keyword>
<proteinExistence type="predicted"/>
<dbReference type="Pfam" id="PF07654">
    <property type="entry name" value="C1-set"/>
    <property type="match status" value="1"/>
</dbReference>
<dbReference type="InterPro" id="IPR011162">
    <property type="entry name" value="MHC_I/II-like_Ag-recog"/>
</dbReference>
<organism evidence="4 5">
    <name type="scientific">Cyprinodon variegatus</name>
    <name type="common">Sheepshead minnow</name>
    <dbReference type="NCBI Taxonomy" id="28743"/>
    <lineage>
        <taxon>Eukaryota</taxon>
        <taxon>Metazoa</taxon>
        <taxon>Chordata</taxon>
        <taxon>Craniata</taxon>
        <taxon>Vertebrata</taxon>
        <taxon>Euteleostomi</taxon>
        <taxon>Actinopterygii</taxon>
        <taxon>Neopterygii</taxon>
        <taxon>Teleostei</taxon>
        <taxon>Neoteleostei</taxon>
        <taxon>Acanthomorphata</taxon>
        <taxon>Ovalentaria</taxon>
        <taxon>Atherinomorphae</taxon>
        <taxon>Cyprinodontiformes</taxon>
        <taxon>Cyprinodontidae</taxon>
        <taxon>Cyprinodon</taxon>
    </lineage>
</organism>
<dbReference type="Ensembl" id="ENSCVAT00000001159.1">
    <property type="protein sequence ID" value="ENSCVAP00000025626.1"/>
    <property type="gene ID" value="ENSCVAG00000010563.1"/>
</dbReference>
<evidence type="ECO:0000313" key="5">
    <source>
        <dbReference type="Proteomes" id="UP000265020"/>
    </source>
</evidence>
<dbReference type="SMART" id="SM00407">
    <property type="entry name" value="IGc1"/>
    <property type="match status" value="1"/>
</dbReference>
<dbReference type="GeneTree" id="ENSGT01120000271828"/>
<keyword evidence="1" id="KW-0325">Glycoprotein</keyword>
<dbReference type="PANTHER" id="PTHR16675:SF237">
    <property type="entry name" value="MHC CLASS I ANTIGEN TRANSCRIPT VARIANT 1-RELATED"/>
    <property type="match status" value="1"/>
</dbReference>
<dbReference type="Gene3D" id="2.60.40.10">
    <property type="entry name" value="Immunoglobulins"/>
    <property type="match status" value="1"/>
</dbReference>
<evidence type="ECO:0000259" key="3">
    <source>
        <dbReference type="PROSITE" id="PS50835"/>
    </source>
</evidence>
<dbReference type="Pfam" id="PF00129">
    <property type="entry name" value="MHC_I"/>
    <property type="match status" value="1"/>
</dbReference>
<reference evidence="4" key="1">
    <citation type="submission" date="2025-08" db="UniProtKB">
        <authorList>
            <consortium name="Ensembl"/>
        </authorList>
    </citation>
    <scope>IDENTIFICATION</scope>
</reference>
<dbReference type="InterPro" id="IPR003597">
    <property type="entry name" value="Ig_C1-set"/>
</dbReference>
<dbReference type="InterPro" id="IPR013783">
    <property type="entry name" value="Ig-like_fold"/>
</dbReference>